<sequence length="168" mass="17135">MRFASTIVSALALISASVAETTQPEVTAAVTAVPIAAPIAAPSAVTVPVGVGSPLQGAVVSDNGNGGINVNYGNFKLSCNSHCKMAADAIQQNCENKGINCICALSDDVLWNHIPQCDCVNPFKIMNGANFKNLACNIGRGVVANVANNVGATFATTYATTFTTVTTA</sequence>
<reference evidence="2 3" key="1">
    <citation type="journal article" date="2009" name="Nature">
        <title>Evolution of pathogenicity and sexual reproduction in eight Candida genomes.</title>
        <authorList>
            <person name="Butler G."/>
            <person name="Rasmussen M.D."/>
            <person name="Lin M.F."/>
            <person name="Santos M.A."/>
            <person name="Sakthikumar S."/>
            <person name="Munro C.A."/>
            <person name="Rheinbay E."/>
            <person name="Grabherr M."/>
            <person name="Forche A."/>
            <person name="Reedy J.L."/>
            <person name="Agrafioti I."/>
            <person name="Arnaud M.B."/>
            <person name="Bates S."/>
            <person name="Brown A.J."/>
            <person name="Brunke S."/>
            <person name="Costanzo M.C."/>
            <person name="Fitzpatrick D.A."/>
            <person name="de Groot P.W."/>
            <person name="Harris D."/>
            <person name="Hoyer L.L."/>
            <person name="Hube B."/>
            <person name="Klis F.M."/>
            <person name="Kodira C."/>
            <person name="Lennard N."/>
            <person name="Logue M.E."/>
            <person name="Martin R."/>
            <person name="Neiman A.M."/>
            <person name="Nikolaou E."/>
            <person name="Quail M.A."/>
            <person name="Quinn J."/>
            <person name="Santos M.C."/>
            <person name="Schmitzberger F.F."/>
            <person name="Sherlock G."/>
            <person name="Shah P."/>
            <person name="Silverstein K.A."/>
            <person name="Skrzypek M.S."/>
            <person name="Soll D."/>
            <person name="Staggs R."/>
            <person name="Stansfield I."/>
            <person name="Stumpf M.P."/>
            <person name="Sudbery P.E."/>
            <person name="Srikantha T."/>
            <person name="Zeng Q."/>
            <person name="Berman J."/>
            <person name="Berriman M."/>
            <person name="Heitman J."/>
            <person name="Gow N.A."/>
            <person name="Lorenz M.C."/>
            <person name="Birren B.W."/>
            <person name="Kellis M."/>
            <person name="Cuomo C.A."/>
        </authorList>
    </citation>
    <scope>NUCLEOTIDE SEQUENCE [LARGE SCALE GENOMIC DNA]</scope>
    <source>
        <strain evidence="3">ATCC MYA-3404 / T1</strain>
    </source>
</reference>
<dbReference type="OrthoDB" id="4025660at2759"/>
<protein>
    <recommendedName>
        <fullName evidence="4">Extracellular membrane protein CFEM domain-containing protein</fullName>
    </recommendedName>
</protein>
<accession>C5MCV3</accession>
<organism evidence="2 3">
    <name type="scientific">Candida tropicalis (strain ATCC MYA-3404 / T1)</name>
    <name type="common">Yeast</name>
    <dbReference type="NCBI Taxonomy" id="294747"/>
    <lineage>
        <taxon>Eukaryota</taxon>
        <taxon>Fungi</taxon>
        <taxon>Dikarya</taxon>
        <taxon>Ascomycota</taxon>
        <taxon>Saccharomycotina</taxon>
        <taxon>Pichiomycetes</taxon>
        <taxon>Debaryomycetaceae</taxon>
        <taxon>Candida/Lodderomyces clade</taxon>
        <taxon>Candida</taxon>
    </lineage>
</organism>
<evidence type="ECO:0000313" key="3">
    <source>
        <dbReference type="Proteomes" id="UP000002037"/>
    </source>
</evidence>
<evidence type="ECO:0000256" key="1">
    <source>
        <dbReference type="SAM" id="SignalP"/>
    </source>
</evidence>
<dbReference type="VEuPathDB" id="FungiDB:CTRG_04054"/>
<dbReference type="HOGENOM" id="CLU_1562681_0_0_1"/>
<name>C5MCV3_CANTT</name>
<evidence type="ECO:0000313" key="2">
    <source>
        <dbReference type="EMBL" id="EER32383.1"/>
    </source>
</evidence>
<proteinExistence type="predicted"/>
<feature type="chain" id="PRO_5002955565" description="Extracellular membrane protein CFEM domain-containing protein" evidence="1">
    <location>
        <begin position="20"/>
        <end position="168"/>
    </location>
</feature>
<dbReference type="KEGG" id="ctp:CTRG_04054"/>
<dbReference type="RefSeq" id="XP_002549757.1">
    <property type="nucleotide sequence ID" value="XM_002549711.1"/>
</dbReference>
<keyword evidence="3" id="KW-1185">Reference proteome</keyword>
<gene>
    <name evidence="2" type="ORF">CTRG_04054</name>
</gene>
<feature type="signal peptide" evidence="1">
    <location>
        <begin position="1"/>
        <end position="19"/>
    </location>
</feature>
<dbReference type="Proteomes" id="UP000002037">
    <property type="component" value="Unassembled WGS sequence"/>
</dbReference>
<keyword evidence="1" id="KW-0732">Signal</keyword>
<evidence type="ECO:0008006" key="4">
    <source>
        <dbReference type="Google" id="ProtNLM"/>
    </source>
</evidence>
<dbReference type="AlphaFoldDB" id="C5MCV3"/>
<dbReference type="EMBL" id="GG692399">
    <property type="protein sequence ID" value="EER32383.1"/>
    <property type="molecule type" value="Genomic_DNA"/>
</dbReference>
<dbReference type="GeneID" id="8297032"/>